<reference evidence="1" key="1">
    <citation type="submission" date="2020-07" db="EMBL/GenBank/DDBJ databases">
        <title>Koleobacter methoxysyntrophicus gen. nov., sp. nov., a novel anaerobic bacterium isolated from deep subsurface oil field and proposal of Koleobacterales ord. nov. in the phylum Firmicutes.</title>
        <authorList>
            <person name="Sakamoto S."/>
            <person name="Tamaki H."/>
        </authorList>
    </citation>
    <scope>NUCLEOTIDE SEQUENCE</scope>
    <source>
        <strain evidence="1">NRmbB1</strain>
    </source>
</reference>
<proteinExistence type="predicted"/>
<dbReference type="KEGG" id="kme:H0A61_00766"/>
<name>A0A8A0RL37_9FIRM</name>
<evidence type="ECO:0000313" key="2">
    <source>
        <dbReference type="Proteomes" id="UP000662904"/>
    </source>
</evidence>
<evidence type="ECO:0000313" key="1">
    <source>
        <dbReference type="EMBL" id="QSQ08444.1"/>
    </source>
</evidence>
<accession>A0A8A0RL37</accession>
<organism evidence="1 2">
    <name type="scientific">Koleobacter methoxysyntrophicus</name>
    <dbReference type="NCBI Taxonomy" id="2751313"/>
    <lineage>
        <taxon>Bacteria</taxon>
        <taxon>Bacillati</taxon>
        <taxon>Bacillota</taxon>
        <taxon>Clostridia</taxon>
        <taxon>Koleobacterales</taxon>
        <taxon>Koleobacteraceae</taxon>
        <taxon>Koleobacter</taxon>
    </lineage>
</organism>
<dbReference type="EMBL" id="CP059066">
    <property type="protein sequence ID" value="QSQ08444.1"/>
    <property type="molecule type" value="Genomic_DNA"/>
</dbReference>
<dbReference type="RefSeq" id="WP_206708658.1">
    <property type="nucleotide sequence ID" value="NZ_CP059066.1"/>
</dbReference>
<gene>
    <name evidence="1" type="ORF">H0A61_00766</name>
</gene>
<dbReference type="AlphaFoldDB" id="A0A8A0RL37"/>
<protein>
    <submittedName>
        <fullName evidence="1">Uncharacterized protein</fullName>
    </submittedName>
</protein>
<sequence>MKGKMCPFAVGASSWTKSNCFGETCSWYDQQEEKCCILTINENLKKIIDLKESKT</sequence>
<keyword evidence="2" id="KW-1185">Reference proteome</keyword>
<dbReference type="Proteomes" id="UP000662904">
    <property type="component" value="Chromosome"/>
</dbReference>